<dbReference type="AlphaFoldDB" id="A0A1W1CUZ8"/>
<protein>
    <recommendedName>
        <fullName evidence="2">Outer membrane protein beta-barrel domain-containing protein</fullName>
    </recommendedName>
</protein>
<dbReference type="EMBL" id="FPHI01000044">
    <property type="protein sequence ID" value="SFV69547.1"/>
    <property type="molecule type" value="Genomic_DNA"/>
</dbReference>
<sequence>MYLKKILFSLLLTLVTLQAESSVGLNINSEDLELQASVQMFSSSESTTAYIIDGAYLHTDHHNILRMGFRGENSFQNMGNLSLGFGAKAVFTDDFMALPLFAQANLILPFNSNIPTTTLSTSIAYAPSILSFIDAKNYTEFKLEADMEVISNIHLFTGYRNIDTDYETHDKTFNNSFYGGMKLSF</sequence>
<name>A0A1W1CUZ8_9ZZZZ</name>
<evidence type="ECO:0000313" key="1">
    <source>
        <dbReference type="EMBL" id="SFV69547.1"/>
    </source>
</evidence>
<evidence type="ECO:0008006" key="2">
    <source>
        <dbReference type="Google" id="ProtNLM"/>
    </source>
</evidence>
<reference evidence="1" key="1">
    <citation type="submission" date="2016-10" db="EMBL/GenBank/DDBJ databases">
        <authorList>
            <person name="de Groot N.N."/>
        </authorList>
    </citation>
    <scope>NUCLEOTIDE SEQUENCE</scope>
</reference>
<proteinExistence type="predicted"/>
<gene>
    <name evidence="1" type="ORF">MNB_SV-3-560</name>
</gene>
<dbReference type="InterPro" id="IPR009998">
    <property type="entry name" value="YfaZ"/>
</dbReference>
<organism evidence="1">
    <name type="scientific">hydrothermal vent metagenome</name>
    <dbReference type="NCBI Taxonomy" id="652676"/>
    <lineage>
        <taxon>unclassified sequences</taxon>
        <taxon>metagenomes</taxon>
        <taxon>ecological metagenomes</taxon>
    </lineage>
</organism>
<accession>A0A1W1CUZ8</accession>
<dbReference type="Pfam" id="PF07437">
    <property type="entry name" value="YfaZ"/>
    <property type="match status" value="1"/>
</dbReference>